<keyword evidence="4" id="KW-1185">Reference proteome</keyword>
<feature type="transmembrane region" description="Helical" evidence="2">
    <location>
        <begin position="142"/>
        <end position="170"/>
    </location>
</feature>
<comment type="caution">
    <text evidence="3">The sequence shown here is derived from an EMBL/GenBank/DDBJ whole genome shotgun (WGS) entry which is preliminary data.</text>
</comment>
<proteinExistence type="predicted"/>
<dbReference type="Proteomes" id="UP001595962">
    <property type="component" value="Unassembled WGS sequence"/>
</dbReference>
<feature type="transmembrane region" description="Helical" evidence="2">
    <location>
        <begin position="116"/>
        <end position="136"/>
    </location>
</feature>
<keyword evidence="2" id="KW-1133">Transmembrane helix</keyword>
<organism evidence="3 4">
    <name type="scientific">Rheinheimera marina</name>
    <dbReference type="NCBI Taxonomy" id="1774958"/>
    <lineage>
        <taxon>Bacteria</taxon>
        <taxon>Pseudomonadati</taxon>
        <taxon>Pseudomonadota</taxon>
        <taxon>Gammaproteobacteria</taxon>
        <taxon>Chromatiales</taxon>
        <taxon>Chromatiaceae</taxon>
        <taxon>Rheinheimera</taxon>
    </lineage>
</organism>
<evidence type="ECO:0008006" key="5">
    <source>
        <dbReference type="Google" id="ProtNLM"/>
    </source>
</evidence>
<gene>
    <name evidence="3" type="ORF">ACFO3I_03295</name>
</gene>
<keyword evidence="2" id="KW-0812">Transmembrane</keyword>
<keyword evidence="2" id="KW-0472">Membrane</keyword>
<dbReference type="RefSeq" id="WP_377331723.1">
    <property type="nucleotide sequence ID" value="NZ_JBHSGB010000003.1"/>
</dbReference>
<sequence length="207" mass="22703">MDLSVNLVEGVMLESSKHSSTSVYSTGRGTRNDPVRVHSQTNTVQEFWLKKLDGTESKITLNNREVQAREGHRLILLQGESEDGLVGYVGYLNLDTDRYVIFNNSGIARAFAGRGLPFYIFVLLAFIAGGLVVFAKGFAAGFFAWALGLFAAIFVRNIHGFFIGLTLSSLTKQAVQTAKRSNSFTSTVERHSALSAPEGESHPRLQN</sequence>
<feature type="region of interest" description="Disordered" evidence="1">
    <location>
        <begin position="182"/>
        <end position="207"/>
    </location>
</feature>
<evidence type="ECO:0000256" key="1">
    <source>
        <dbReference type="SAM" id="MobiDB-lite"/>
    </source>
</evidence>
<evidence type="ECO:0000256" key="2">
    <source>
        <dbReference type="SAM" id="Phobius"/>
    </source>
</evidence>
<name>A0ABV9JHY3_9GAMM</name>
<protein>
    <recommendedName>
        <fullName evidence="5">FHA domain-containing protein</fullName>
    </recommendedName>
</protein>
<evidence type="ECO:0000313" key="3">
    <source>
        <dbReference type="EMBL" id="MFC4654048.1"/>
    </source>
</evidence>
<accession>A0ABV9JHY3</accession>
<evidence type="ECO:0000313" key="4">
    <source>
        <dbReference type="Proteomes" id="UP001595962"/>
    </source>
</evidence>
<reference evidence="4" key="1">
    <citation type="journal article" date="2019" name="Int. J. Syst. Evol. Microbiol.">
        <title>The Global Catalogue of Microorganisms (GCM) 10K type strain sequencing project: providing services to taxonomists for standard genome sequencing and annotation.</title>
        <authorList>
            <consortium name="The Broad Institute Genomics Platform"/>
            <consortium name="The Broad Institute Genome Sequencing Center for Infectious Disease"/>
            <person name="Wu L."/>
            <person name="Ma J."/>
        </authorList>
    </citation>
    <scope>NUCLEOTIDE SEQUENCE [LARGE SCALE GENOMIC DNA]</scope>
    <source>
        <strain evidence="4">DT28</strain>
    </source>
</reference>
<dbReference type="EMBL" id="JBHSGB010000003">
    <property type="protein sequence ID" value="MFC4654048.1"/>
    <property type="molecule type" value="Genomic_DNA"/>
</dbReference>